<keyword evidence="3" id="KW-1185">Reference proteome</keyword>
<evidence type="ECO:0000256" key="1">
    <source>
        <dbReference type="SAM" id="MobiDB-lite"/>
    </source>
</evidence>
<dbReference type="AlphaFoldDB" id="W9S475"/>
<name>W9S475_9ROSA</name>
<dbReference type="EMBL" id="KE345599">
    <property type="protein sequence ID" value="EXC08472.1"/>
    <property type="molecule type" value="Genomic_DNA"/>
</dbReference>
<feature type="compositionally biased region" description="Polar residues" evidence="1">
    <location>
        <begin position="335"/>
        <end position="346"/>
    </location>
</feature>
<protein>
    <submittedName>
        <fullName evidence="2">Uncharacterized protein</fullName>
    </submittedName>
</protein>
<feature type="compositionally biased region" description="Low complexity" evidence="1">
    <location>
        <begin position="112"/>
        <end position="126"/>
    </location>
</feature>
<feature type="region of interest" description="Disordered" evidence="1">
    <location>
        <begin position="152"/>
        <end position="182"/>
    </location>
</feature>
<accession>W9S475</accession>
<feature type="compositionally biased region" description="Basic residues" evidence="1">
    <location>
        <begin position="1"/>
        <end position="25"/>
    </location>
</feature>
<dbReference type="PANTHER" id="PTHR36808">
    <property type="entry name" value="TRANSCRIPTIONAL REGULATOR ATRX-LIKE PROTEIN"/>
    <property type="match status" value="1"/>
</dbReference>
<feature type="compositionally biased region" description="Low complexity" evidence="1">
    <location>
        <begin position="512"/>
        <end position="523"/>
    </location>
</feature>
<gene>
    <name evidence="2" type="ORF">L484_009615</name>
</gene>
<feature type="region of interest" description="Disordered" evidence="1">
    <location>
        <begin position="334"/>
        <end position="368"/>
    </location>
</feature>
<reference evidence="3" key="1">
    <citation type="submission" date="2013-01" db="EMBL/GenBank/DDBJ databases">
        <title>Draft Genome Sequence of a Mulberry Tree, Morus notabilis C.K. Schneid.</title>
        <authorList>
            <person name="He N."/>
            <person name="Zhao S."/>
        </authorList>
    </citation>
    <scope>NUCLEOTIDE SEQUENCE</scope>
</reference>
<dbReference type="STRING" id="981085.W9S475"/>
<evidence type="ECO:0000313" key="3">
    <source>
        <dbReference type="Proteomes" id="UP000030645"/>
    </source>
</evidence>
<feature type="compositionally biased region" description="Basic residues" evidence="1">
    <location>
        <begin position="83"/>
        <end position="93"/>
    </location>
</feature>
<feature type="compositionally biased region" description="Polar residues" evidence="1">
    <location>
        <begin position="354"/>
        <end position="366"/>
    </location>
</feature>
<feature type="region of interest" description="Disordered" evidence="1">
    <location>
        <begin position="407"/>
        <end position="434"/>
    </location>
</feature>
<feature type="region of interest" description="Disordered" evidence="1">
    <location>
        <begin position="499"/>
        <end position="532"/>
    </location>
</feature>
<feature type="compositionally biased region" description="Polar residues" evidence="1">
    <location>
        <begin position="499"/>
        <end position="511"/>
    </location>
</feature>
<organism evidence="2 3">
    <name type="scientific">Morus notabilis</name>
    <dbReference type="NCBI Taxonomy" id="981085"/>
    <lineage>
        <taxon>Eukaryota</taxon>
        <taxon>Viridiplantae</taxon>
        <taxon>Streptophyta</taxon>
        <taxon>Embryophyta</taxon>
        <taxon>Tracheophyta</taxon>
        <taxon>Spermatophyta</taxon>
        <taxon>Magnoliopsida</taxon>
        <taxon>eudicotyledons</taxon>
        <taxon>Gunneridae</taxon>
        <taxon>Pentapetalae</taxon>
        <taxon>rosids</taxon>
        <taxon>fabids</taxon>
        <taxon>Rosales</taxon>
        <taxon>Moraceae</taxon>
        <taxon>Moreae</taxon>
        <taxon>Morus</taxon>
    </lineage>
</organism>
<proteinExistence type="predicted"/>
<feature type="compositionally biased region" description="Basic and acidic residues" evidence="1">
    <location>
        <begin position="407"/>
        <end position="423"/>
    </location>
</feature>
<dbReference type="KEGG" id="mnt:21392938"/>
<feature type="region of interest" description="Disordered" evidence="1">
    <location>
        <begin position="1"/>
        <end position="134"/>
    </location>
</feature>
<dbReference type="Proteomes" id="UP000030645">
    <property type="component" value="Unassembled WGS sequence"/>
</dbReference>
<sequence length="592" mass="65856">MEIQARKRKRSKIRSRKHESKKLRRRFSDDDTSGSSSYSSSSEDENHRGKSSRIRARKDVKSSKKKGRKQYYSSKSSGDSPRARKRKGSKRKRYYENKNKAYSKKKCRRDYSTSSTSSRSWSCSTCQGDGSSSHEVEFERHRSNCGKEERDEIILDEVESPSKRGRYRSRSPSRGQFSECSTHQSEENVFVVNKSRRLRSVIIVAERDNGDMELSKDGDKEEIIHIHGDYPPCRSNDSNDVGNKWGEGDLSSHDEVEKMRLENENGDDTAVSDLRCNEHVKSGNDSIADDGSRFDESNHSFDERATTNTVNDLESVLRQRALENLRRFRGGLQTRGKTTVNQNNKSEGGVKESSIPNAEPVQTGSNVEDDTRVVGANFSREDGAEVAVSTETQSGKGVRVPLTRKDTTSSSHIDENMTDKNTRGNESVPAKQNVACSTRQTTLCGNSEEKVIAGTSAVQPTLTTPVLTCQLSKTCSTPTQAPEREEPRANLLLTKSSLDETSAVTAPPATQNSDNNNSTDVNNACSSAASESPSLKCTSVETRADKLQDEAHEGSQFEQKTMSVMRGGEIVKVSYKVYIPKAPALGRRLLKR</sequence>
<dbReference type="OrthoDB" id="786617at2759"/>
<dbReference type="eggNOG" id="ENOG502QVUH">
    <property type="taxonomic scope" value="Eukaryota"/>
</dbReference>
<dbReference type="PANTHER" id="PTHR36808:SF1">
    <property type="entry name" value="TRANSCRIPTIONAL REGULATOR ATRX-LIKE PROTEIN"/>
    <property type="match status" value="1"/>
</dbReference>
<evidence type="ECO:0000313" key="2">
    <source>
        <dbReference type="EMBL" id="EXC08472.1"/>
    </source>
</evidence>